<dbReference type="OrthoDB" id="5653727at2"/>
<accession>A0A543KC54</accession>
<feature type="transmembrane region" description="Helical" evidence="1">
    <location>
        <begin position="6"/>
        <end position="25"/>
    </location>
</feature>
<keyword evidence="3" id="KW-1185">Reference proteome</keyword>
<keyword evidence="1" id="KW-0812">Transmembrane</keyword>
<gene>
    <name evidence="2" type="ORF">BD293_1278</name>
</gene>
<evidence type="ECO:0000256" key="1">
    <source>
        <dbReference type="SAM" id="Phobius"/>
    </source>
</evidence>
<dbReference type="RefSeq" id="WP_142080335.1">
    <property type="nucleotide sequence ID" value="NZ_VFPT01000001.1"/>
</dbReference>
<protein>
    <submittedName>
        <fullName evidence="2">Uncharacterized protein</fullName>
    </submittedName>
</protein>
<name>A0A543KC54_9RHOB</name>
<dbReference type="Proteomes" id="UP000320582">
    <property type="component" value="Unassembled WGS sequence"/>
</dbReference>
<dbReference type="AlphaFoldDB" id="A0A543KC54"/>
<feature type="transmembrane region" description="Helical" evidence="1">
    <location>
        <begin position="94"/>
        <end position="114"/>
    </location>
</feature>
<feature type="transmembrane region" description="Helical" evidence="1">
    <location>
        <begin position="61"/>
        <end position="82"/>
    </location>
</feature>
<feature type="transmembrane region" description="Helical" evidence="1">
    <location>
        <begin position="37"/>
        <end position="55"/>
    </location>
</feature>
<keyword evidence="1" id="KW-1133">Transmembrane helix</keyword>
<feature type="transmembrane region" description="Helical" evidence="1">
    <location>
        <begin position="120"/>
        <end position="140"/>
    </location>
</feature>
<feature type="transmembrane region" description="Helical" evidence="1">
    <location>
        <begin position="186"/>
        <end position="205"/>
    </location>
</feature>
<dbReference type="EMBL" id="VFPT01000001">
    <property type="protein sequence ID" value="TQM92665.1"/>
    <property type="molecule type" value="Genomic_DNA"/>
</dbReference>
<feature type="transmembrane region" description="Helical" evidence="1">
    <location>
        <begin position="161"/>
        <end position="180"/>
    </location>
</feature>
<reference evidence="2 3" key="1">
    <citation type="submission" date="2019-06" db="EMBL/GenBank/DDBJ databases">
        <title>Genomic Encyclopedia of Archaeal and Bacterial Type Strains, Phase II (KMG-II): from individual species to whole genera.</title>
        <authorList>
            <person name="Goeker M."/>
        </authorList>
    </citation>
    <scope>NUCLEOTIDE SEQUENCE [LARGE SCALE GENOMIC DNA]</scope>
    <source>
        <strain evidence="2 3">DSM 18423</strain>
    </source>
</reference>
<comment type="caution">
    <text evidence="2">The sequence shown here is derived from an EMBL/GenBank/DDBJ whole genome shotgun (WGS) entry which is preliminary data.</text>
</comment>
<organism evidence="2 3">
    <name type="scientific">Roseinatronobacter monicus</name>
    <dbReference type="NCBI Taxonomy" id="393481"/>
    <lineage>
        <taxon>Bacteria</taxon>
        <taxon>Pseudomonadati</taxon>
        <taxon>Pseudomonadota</taxon>
        <taxon>Alphaproteobacteria</taxon>
        <taxon>Rhodobacterales</taxon>
        <taxon>Paracoccaceae</taxon>
        <taxon>Roseinatronobacter</taxon>
    </lineage>
</organism>
<evidence type="ECO:0000313" key="2">
    <source>
        <dbReference type="EMBL" id="TQM92665.1"/>
    </source>
</evidence>
<evidence type="ECO:0000313" key="3">
    <source>
        <dbReference type="Proteomes" id="UP000320582"/>
    </source>
</evidence>
<sequence>MTTAILIVHILAGALALGMAGTAIGTTKGEIWHRRAGNTYVLSMLVVTLTTFALVAIRPNLFLLVIGIFSFYLVFTGWRAALLRDGCPRWPDHLGGLAMAVTGLLMMGLGLRGLAGGGGAQPVILLVFGSIGLTMALSDWRDRRDWRAGPVAGKARVARHLTRMLAGTIATITAAVVVNFTFLPALVTWLGPTALITPLIFWWSARIMRGSVSV</sequence>
<keyword evidence="1" id="KW-0472">Membrane</keyword>
<proteinExistence type="predicted"/>